<accession>A0A813FSR6</accession>
<dbReference type="AlphaFoldDB" id="A0A813FSR6"/>
<keyword evidence="1" id="KW-0812">Transmembrane</keyword>
<dbReference type="OrthoDB" id="469017at2759"/>
<dbReference type="Proteomes" id="UP000654075">
    <property type="component" value="Unassembled WGS sequence"/>
</dbReference>
<dbReference type="EMBL" id="CAJNNV010026056">
    <property type="protein sequence ID" value="CAE8617084.1"/>
    <property type="molecule type" value="Genomic_DNA"/>
</dbReference>
<evidence type="ECO:0000313" key="5">
    <source>
        <dbReference type="EMBL" id="CAE8720498.1"/>
    </source>
</evidence>
<feature type="non-terminal residue" evidence="2">
    <location>
        <position position="1"/>
    </location>
</feature>
<dbReference type="EMBL" id="CAJNNV010027964">
    <property type="protein sequence ID" value="CAE8622400.1"/>
    <property type="molecule type" value="Genomic_DNA"/>
</dbReference>
<keyword evidence="1" id="KW-0472">Membrane</keyword>
<comment type="caution">
    <text evidence="2">The sequence shown here is derived from an EMBL/GenBank/DDBJ whole genome shotgun (WGS) entry which is preliminary data.</text>
</comment>
<organism evidence="2 6">
    <name type="scientific">Polarella glacialis</name>
    <name type="common">Dinoflagellate</name>
    <dbReference type="NCBI Taxonomy" id="89957"/>
    <lineage>
        <taxon>Eukaryota</taxon>
        <taxon>Sar</taxon>
        <taxon>Alveolata</taxon>
        <taxon>Dinophyceae</taxon>
        <taxon>Suessiales</taxon>
        <taxon>Suessiaceae</taxon>
        <taxon>Polarella</taxon>
    </lineage>
</organism>
<dbReference type="Proteomes" id="UP000626109">
    <property type="component" value="Unassembled WGS sequence"/>
</dbReference>
<evidence type="ECO:0000313" key="6">
    <source>
        <dbReference type="Proteomes" id="UP000654075"/>
    </source>
</evidence>
<evidence type="ECO:0000256" key="1">
    <source>
        <dbReference type="SAM" id="Phobius"/>
    </source>
</evidence>
<keyword evidence="6" id="KW-1185">Reference proteome</keyword>
<feature type="transmembrane region" description="Helical" evidence="1">
    <location>
        <begin position="85"/>
        <end position="104"/>
    </location>
</feature>
<reference evidence="2" key="1">
    <citation type="submission" date="2021-02" db="EMBL/GenBank/DDBJ databases">
        <authorList>
            <person name="Dougan E. K."/>
            <person name="Rhodes N."/>
            <person name="Thang M."/>
            <person name="Chan C."/>
        </authorList>
    </citation>
    <scope>NUCLEOTIDE SEQUENCE</scope>
</reference>
<proteinExistence type="predicted"/>
<evidence type="ECO:0000313" key="4">
    <source>
        <dbReference type="EMBL" id="CAE8708030.1"/>
    </source>
</evidence>
<protein>
    <submittedName>
        <fullName evidence="2">Uncharacterized protein</fullName>
    </submittedName>
</protein>
<dbReference type="EMBL" id="CAJNNW010033813">
    <property type="protein sequence ID" value="CAE8720498.1"/>
    <property type="molecule type" value="Genomic_DNA"/>
</dbReference>
<keyword evidence="1" id="KW-1133">Transmembrane helix</keyword>
<dbReference type="EMBL" id="CAJNNW010031558">
    <property type="protein sequence ID" value="CAE8708030.1"/>
    <property type="molecule type" value="Genomic_DNA"/>
</dbReference>
<sequence length="113" mass="11555">PSKMAMSRSPLLATGLLAGALLVLTLGGQTFLQPMQPQQLRGATLAAATIAGAMVPVAPALAGEPPSVGEHWYWNLGIGQLHGETASIIFLVFGLLVIFSLLGMGGSSRKSSA</sequence>
<evidence type="ECO:0000313" key="2">
    <source>
        <dbReference type="EMBL" id="CAE8617084.1"/>
    </source>
</evidence>
<evidence type="ECO:0000313" key="3">
    <source>
        <dbReference type="EMBL" id="CAE8622400.1"/>
    </source>
</evidence>
<gene>
    <name evidence="2" type="ORF">PGLA1383_LOCUS34749</name>
    <name evidence="3" type="ORF">PGLA1383_LOCUS39848</name>
    <name evidence="4" type="ORF">PGLA2088_LOCUS34761</name>
    <name evidence="5" type="ORF">PGLA2088_LOCUS41364</name>
</gene>
<name>A0A813FSR6_POLGL</name>